<dbReference type="Proteomes" id="UP000027120">
    <property type="component" value="Unassembled WGS sequence"/>
</dbReference>
<protein>
    <recommendedName>
        <fullName evidence="2">HAT C-terminal dimerisation domain-containing protein</fullName>
    </recommendedName>
</protein>
<dbReference type="AlphaFoldDB" id="A0A067DCC0"/>
<evidence type="ECO:0000256" key="1">
    <source>
        <dbReference type="SAM" id="Phobius"/>
    </source>
</evidence>
<dbReference type="Pfam" id="PF05699">
    <property type="entry name" value="Dimer_Tnp_hAT"/>
    <property type="match status" value="1"/>
</dbReference>
<accession>A0A067DCC0</accession>
<name>A0A067DCC0_CITSI</name>
<dbReference type="PANTHER" id="PTHR11697:SF230">
    <property type="entry name" value="ZINC FINGER, MYM DOMAIN CONTAINING 1"/>
    <property type="match status" value="1"/>
</dbReference>
<keyword evidence="1" id="KW-0812">Transmembrane</keyword>
<dbReference type="PANTHER" id="PTHR11697">
    <property type="entry name" value="GENERAL TRANSCRIPTION FACTOR 2-RELATED ZINC FINGER PROTEIN"/>
    <property type="match status" value="1"/>
</dbReference>
<proteinExistence type="predicted"/>
<feature type="transmembrane region" description="Helical" evidence="1">
    <location>
        <begin position="81"/>
        <end position="102"/>
    </location>
</feature>
<gene>
    <name evidence="3" type="ORF">CISIN_1g043933mg</name>
</gene>
<dbReference type="InterPro" id="IPR055298">
    <property type="entry name" value="AtLOH3-like"/>
</dbReference>
<organism evidence="3 4">
    <name type="scientific">Citrus sinensis</name>
    <name type="common">Sweet orange</name>
    <name type="synonym">Citrus aurantium var. sinensis</name>
    <dbReference type="NCBI Taxonomy" id="2711"/>
    <lineage>
        <taxon>Eukaryota</taxon>
        <taxon>Viridiplantae</taxon>
        <taxon>Streptophyta</taxon>
        <taxon>Embryophyta</taxon>
        <taxon>Tracheophyta</taxon>
        <taxon>Spermatophyta</taxon>
        <taxon>Magnoliopsida</taxon>
        <taxon>eudicotyledons</taxon>
        <taxon>Gunneridae</taxon>
        <taxon>Pentapetalae</taxon>
        <taxon>rosids</taxon>
        <taxon>malvids</taxon>
        <taxon>Sapindales</taxon>
        <taxon>Rutaceae</taxon>
        <taxon>Aurantioideae</taxon>
        <taxon>Citrus</taxon>
    </lineage>
</organism>
<dbReference type="GO" id="GO:0046983">
    <property type="term" value="F:protein dimerization activity"/>
    <property type="evidence" value="ECO:0007669"/>
    <property type="project" value="InterPro"/>
</dbReference>
<dbReference type="eggNOG" id="ENOG502QSU3">
    <property type="taxonomic scope" value="Eukaryota"/>
</dbReference>
<sequence>MQLQELNNRFNESNTELLICLARLCPNDLFAAFDKEKLLRLVEFYPKDFFAIDLIALEMQLDLYRIGELARTMVNTKKDKVYPLVYQLVTLALILPVAIATVERVFSSMTFVKNLLRNRMGDQWLMIT</sequence>
<reference evidence="3 4" key="1">
    <citation type="submission" date="2014-04" db="EMBL/GenBank/DDBJ databases">
        <authorList>
            <consortium name="International Citrus Genome Consortium"/>
            <person name="Gmitter F."/>
            <person name="Chen C."/>
            <person name="Farmerie W."/>
            <person name="Harkins T."/>
            <person name="Desany B."/>
            <person name="Mohiuddin M."/>
            <person name="Kodira C."/>
            <person name="Borodovsky M."/>
            <person name="Lomsadze A."/>
            <person name="Burns P."/>
            <person name="Jenkins J."/>
            <person name="Prochnik S."/>
            <person name="Shu S."/>
            <person name="Chapman J."/>
            <person name="Pitluck S."/>
            <person name="Schmutz J."/>
            <person name="Rokhsar D."/>
        </authorList>
    </citation>
    <scope>NUCLEOTIDE SEQUENCE</scope>
</reference>
<feature type="domain" description="HAT C-terminal dimerisation" evidence="2">
    <location>
        <begin position="78"/>
        <end position="123"/>
    </location>
</feature>
<dbReference type="PaxDb" id="2711-XP_006465283.1"/>
<keyword evidence="1" id="KW-0472">Membrane</keyword>
<dbReference type="InterPro" id="IPR008906">
    <property type="entry name" value="HATC_C_dom"/>
</dbReference>
<evidence type="ECO:0000313" key="4">
    <source>
        <dbReference type="Proteomes" id="UP000027120"/>
    </source>
</evidence>
<dbReference type="EMBL" id="KK785931">
    <property type="protein sequence ID" value="KDO40503.1"/>
    <property type="molecule type" value="Genomic_DNA"/>
</dbReference>
<keyword evidence="4" id="KW-1185">Reference proteome</keyword>
<keyword evidence="1" id="KW-1133">Transmembrane helix</keyword>
<evidence type="ECO:0000313" key="3">
    <source>
        <dbReference type="EMBL" id="KDO40503.1"/>
    </source>
</evidence>
<evidence type="ECO:0000259" key="2">
    <source>
        <dbReference type="Pfam" id="PF05699"/>
    </source>
</evidence>